<evidence type="ECO:0000256" key="1">
    <source>
        <dbReference type="ARBA" id="ARBA00005953"/>
    </source>
</evidence>
<proteinExistence type="inferred from homology"/>
<dbReference type="AlphaFoldDB" id="A0A098LUA1"/>
<dbReference type="InterPro" id="IPR029069">
    <property type="entry name" value="HotDog_dom_sf"/>
</dbReference>
<dbReference type="NCBIfam" id="TIGR00051">
    <property type="entry name" value="YbgC/FadM family acyl-CoA thioesterase"/>
    <property type="match status" value="1"/>
</dbReference>
<organism evidence="3 4">
    <name type="scientific">Jejuia pallidilutea</name>
    <dbReference type="NCBI Taxonomy" id="504487"/>
    <lineage>
        <taxon>Bacteria</taxon>
        <taxon>Pseudomonadati</taxon>
        <taxon>Bacteroidota</taxon>
        <taxon>Flavobacteriia</taxon>
        <taxon>Flavobacteriales</taxon>
        <taxon>Flavobacteriaceae</taxon>
        <taxon>Jejuia</taxon>
    </lineage>
</organism>
<evidence type="ECO:0000313" key="3">
    <source>
        <dbReference type="EMBL" id="GAL90491.1"/>
    </source>
</evidence>
<dbReference type="Gene3D" id="3.10.129.10">
    <property type="entry name" value="Hotdog Thioesterase"/>
    <property type="match status" value="1"/>
</dbReference>
<accession>A0A098LUA1</accession>
<sequence length="139" mass="16197">MITDVFKLRPRYGEVDQMGYVYHANYVSYCHQARNELLRKLGLDEITLDDNNVILPVISFDIIYKKPAHYDELITIKTTIKELPKVRFNFEFEIRNEQNTLLSKAKSTVVFANSKSRLPVSTPSFVAHKLIREFENITA</sequence>
<protein>
    <submittedName>
        <fullName evidence="3">4-hydroxybenzoyl-CoA thioesterase family active site</fullName>
    </submittedName>
</protein>
<comment type="similarity">
    <text evidence="1">Belongs to the 4-hydroxybenzoyl-CoA thioesterase family.</text>
</comment>
<dbReference type="PANTHER" id="PTHR31793:SF27">
    <property type="entry name" value="NOVEL THIOESTERASE SUPERFAMILY DOMAIN AND SAPOSIN A-TYPE DOMAIN CONTAINING PROTEIN (0610012H03RIK)"/>
    <property type="match status" value="1"/>
</dbReference>
<keyword evidence="2" id="KW-0378">Hydrolase</keyword>
<dbReference type="OrthoDB" id="9800856at2"/>
<evidence type="ECO:0000313" key="4">
    <source>
        <dbReference type="Proteomes" id="UP000030184"/>
    </source>
</evidence>
<dbReference type="Proteomes" id="UP000030184">
    <property type="component" value="Unassembled WGS sequence"/>
</dbReference>
<dbReference type="InterPro" id="IPR050563">
    <property type="entry name" value="4-hydroxybenzoyl-CoA_TE"/>
</dbReference>
<gene>
    <name evidence="3" type="ORF">JCM19538_256</name>
</gene>
<dbReference type="SUPFAM" id="SSF54637">
    <property type="entry name" value="Thioesterase/thiol ester dehydrase-isomerase"/>
    <property type="match status" value="1"/>
</dbReference>
<dbReference type="CDD" id="cd00586">
    <property type="entry name" value="4HBT"/>
    <property type="match status" value="1"/>
</dbReference>
<name>A0A098LUA1_9FLAO</name>
<keyword evidence="4" id="KW-1185">Reference proteome</keyword>
<evidence type="ECO:0000256" key="2">
    <source>
        <dbReference type="ARBA" id="ARBA00022801"/>
    </source>
</evidence>
<dbReference type="PANTHER" id="PTHR31793">
    <property type="entry name" value="4-HYDROXYBENZOYL-COA THIOESTERASE FAMILY MEMBER"/>
    <property type="match status" value="1"/>
</dbReference>
<dbReference type="GO" id="GO:0047617">
    <property type="term" value="F:fatty acyl-CoA hydrolase activity"/>
    <property type="evidence" value="ECO:0007669"/>
    <property type="project" value="TreeGrafter"/>
</dbReference>
<dbReference type="EMBL" id="BBNY01000074">
    <property type="protein sequence ID" value="GAL90491.1"/>
    <property type="molecule type" value="Genomic_DNA"/>
</dbReference>
<comment type="caution">
    <text evidence="3">The sequence shown here is derived from an EMBL/GenBank/DDBJ whole genome shotgun (WGS) entry which is preliminary data.</text>
</comment>
<reference evidence="4" key="1">
    <citation type="journal article" date="2014" name="Genome Announc.">
        <title>Draft Genome Sequence of Marine Flavobacterium Jejuia pallidilutea Strain 11shimoA1 and Pigmentation Mutants.</title>
        <authorList>
            <person name="Takatani N."/>
            <person name="Nakanishi M."/>
            <person name="Meirelles P."/>
            <person name="Mino S."/>
            <person name="Suda W."/>
            <person name="Oshima K."/>
            <person name="Hattori M."/>
            <person name="Ohkuma M."/>
            <person name="Hosokawa M."/>
            <person name="Miyashita K."/>
            <person name="Thompson F.L."/>
            <person name="Niwa A."/>
            <person name="Sawabe T."/>
            <person name="Sawabe T."/>
        </authorList>
    </citation>
    <scope>NUCLEOTIDE SEQUENCE [LARGE SCALE GENOMIC DNA]</scope>
    <source>
        <strain evidence="4">JCM 19538</strain>
    </source>
</reference>
<dbReference type="PIRSF" id="PIRSF003230">
    <property type="entry name" value="YbgC"/>
    <property type="match status" value="1"/>
</dbReference>
<dbReference type="Pfam" id="PF13279">
    <property type="entry name" value="4HBT_2"/>
    <property type="match status" value="1"/>
</dbReference>
<dbReference type="InterPro" id="IPR006684">
    <property type="entry name" value="YbgC/YbaW"/>
</dbReference>
<dbReference type="RefSeq" id="WP_045372460.1">
    <property type="nucleotide sequence ID" value="NZ_BBNY01000074.1"/>
</dbReference>